<dbReference type="Proteomes" id="UP000283269">
    <property type="component" value="Unassembled WGS sequence"/>
</dbReference>
<accession>A0A409XSE5</accession>
<proteinExistence type="predicted"/>
<comment type="caution">
    <text evidence="1">The sequence shown here is derived from an EMBL/GenBank/DDBJ whole genome shotgun (WGS) entry which is preliminary data.</text>
</comment>
<organism evidence="1 2">
    <name type="scientific">Psilocybe cyanescens</name>
    <dbReference type="NCBI Taxonomy" id="93625"/>
    <lineage>
        <taxon>Eukaryota</taxon>
        <taxon>Fungi</taxon>
        <taxon>Dikarya</taxon>
        <taxon>Basidiomycota</taxon>
        <taxon>Agaricomycotina</taxon>
        <taxon>Agaricomycetes</taxon>
        <taxon>Agaricomycetidae</taxon>
        <taxon>Agaricales</taxon>
        <taxon>Agaricineae</taxon>
        <taxon>Strophariaceae</taxon>
        <taxon>Psilocybe</taxon>
    </lineage>
</organism>
<sequence>MHAGFPRTPTRARCMTIIKIELGISCGELLSLISGTPPPVPVPASSSTNSSCSGVAPSGYALVRKAPASPSALSVGSGAIQLVAAMQLPPNVHNALVLTSWRSIVPLQAAAKAIQRQTPLRHLCLAESPTLTPLTAQTAERITVPTSALVCSGVTGSISFGMLRNIVRYKRTHSRTVNP</sequence>
<dbReference type="EMBL" id="NHYD01000611">
    <property type="protein sequence ID" value="PPQ93742.1"/>
    <property type="molecule type" value="Genomic_DNA"/>
</dbReference>
<dbReference type="OrthoDB" id="3070505at2759"/>
<protein>
    <submittedName>
        <fullName evidence="1">Uncharacterized protein</fullName>
    </submittedName>
</protein>
<dbReference type="InParanoid" id="A0A409XSE5"/>
<evidence type="ECO:0000313" key="1">
    <source>
        <dbReference type="EMBL" id="PPQ93742.1"/>
    </source>
</evidence>
<reference evidence="1 2" key="1">
    <citation type="journal article" date="2018" name="Evol. Lett.">
        <title>Horizontal gene cluster transfer increased hallucinogenic mushroom diversity.</title>
        <authorList>
            <person name="Reynolds H.T."/>
            <person name="Vijayakumar V."/>
            <person name="Gluck-Thaler E."/>
            <person name="Korotkin H.B."/>
            <person name="Matheny P.B."/>
            <person name="Slot J.C."/>
        </authorList>
    </citation>
    <scope>NUCLEOTIDE SEQUENCE [LARGE SCALE GENOMIC DNA]</scope>
    <source>
        <strain evidence="1 2">2631</strain>
    </source>
</reference>
<gene>
    <name evidence="1" type="ORF">CVT25_013260</name>
</gene>
<dbReference type="AlphaFoldDB" id="A0A409XSE5"/>
<name>A0A409XSE5_PSICY</name>
<evidence type="ECO:0000313" key="2">
    <source>
        <dbReference type="Proteomes" id="UP000283269"/>
    </source>
</evidence>
<keyword evidence="2" id="KW-1185">Reference proteome</keyword>